<sequence length="163" mass="18388">MKSGVLRRLCNFSLRPQRLTLYKGLIRPYMEHWRIDRRHISQEAAQIEWFRRVKASSGARDIRHLALAWHGGAALLRTSRVTAMGSFGHKYAGQPATAVNITNISQKSLVTAKSSRTAHKRNSLSAPLLQDYSEAPGCWVGDALDELCHQYTCLAKATREEEI</sequence>
<keyword evidence="2" id="KW-1185">Reference proteome</keyword>
<name>A0A5B7G6Z2_PORTR</name>
<protein>
    <submittedName>
        <fullName evidence="1">Uncharacterized protein</fullName>
    </submittedName>
</protein>
<dbReference type="Proteomes" id="UP000324222">
    <property type="component" value="Unassembled WGS sequence"/>
</dbReference>
<reference evidence="1 2" key="1">
    <citation type="submission" date="2019-05" db="EMBL/GenBank/DDBJ databases">
        <title>Another draft genome of Portunus trituberculatus and its Hox gene families provides insights of decapod evolution.</title>
        <authorList>
            <person name="Jeong J.-H."/>
            <person name="Song I."/>
            <person name="Kim S."/>
            <person name="Choi T."/>
            <person name="Kim D."/>
            <person name="Ryu S."/>
            <person name="Kim W."/>
        </authorList>
    </citation>
    <scope>NUCLEOTIDE SEQUENCE [LARGE SCALE GENOMIC DNA]</scope>
    <source>
        <tissue evidence="1">Muscle</tissue>
    </source>
</reference>
<organism evidence="1 2">
    <name type="scientific">Portunus trituberculatus</name>
    <name type="common">Swimming crab</name>
    <name type="synonym">Neptunus trituberculatus</name>
    <dbReference type="NCBI Taxonomy" id="210409"/>
    <lineage>
        <taxon>Eukaryota</taxon>
        <taxon>Metazoa</taxon>
        <taxon>Ecdysozoa</taxon>
        <taxon>Arthropoda</taxon>
        <taxon>Crustacea</taxon>
        <taxon>Multicrustacea</taxon>
        <taxon>Malacostraca</taxon>
        <taxon>Eumalacostraca</taxon>
        <taxon>Eucarida</taxon>
        <taxon>Decapoda</taxon>
        <taxon>Pleocyemata</taxon>
        <taxon>Brachyura</taxon>
        <taxon>Eubrachyura</taxon>
        <taxon>Portunoidea</taxon>
        <taxon>Portunidae</taxon>
        <taxon>Portuninae</taxon>
        <taxon>Portunus</taxon>
    </lineage>
</organism>
<gene>
    <name evidence="1" type="ORF">E2C01_047216</name>
</gene>
<accession>A0A5B7G6Z2</accession>
<dbReference type="AlphaFoldDB" id="A0A5B7G6Z2"/>
<proteinExistence type="predicted"/>
<comment type="caution">
    <text evidence="1">The sequence shown here is derived from an EMBL/GenBank/DDBJ whole genome shotgun (WGS) entry which is preliminary data.</text>
</comment>
<evidence type="ECO:0000313" key="1">
    <source>
        <dbReference type="EMBL" id="MPC53327.1"/>
    </source>
</evidence>
<evidence type="ECO:0000313" key="2">
    <source>
        <dbReference type="Proteomes" id="UP000324222"/>
    </source>
</evidence>
<dbReference type="EMBL" id="VSRR010011542">
    <property type="protein sequence ID" value="MPC53327.1"/>
    <property type="molecule type" value="Genomic_DNA"/>
</dbReference>